<feature type="transmembrane region" description="Helical" evidence="1">
    <location>
        <begin position="392"/>
        <end position="412"/>
    </location>
</feature>
<dbReference type="GO" id="GO:0043709">
    <property type="term" value="P:cell adhesion involved in single-species biofilm formation"/>
    <property type="evidence" value="ECO:0007669"/>
    <property type="project" value="TreeGrafter"/>
</dbReference>
<keyword evidence="1" id="KW-0472">Membrane</keyword>
<evidence type="ECO:0000313" key="4">
    <source>
        <dbReference type="Proteomes" id="UP000652013"/>
    </source>
</evidence>
<feature type="transmembrane region" description="Helical" evidence="1">
    <location>
        <begin position="127"/>
        <end position="148"/>
    </location>
</feature>
<name>A0A8J3YD35_9ACTN</name>
<keyword evidence="1" id="KW-1133">Transmembrane helix</keyword>
<dbReference type="Proteomes" id="UP000652013">
    <property type="component" value="Unassembled WGS sequence"/>
</dbReference>
<dbReference type="InterPro" id="IPR000160">
    <property type="entry name" value="GGDEF_dom"/>
</dbReference>
<dbReference type="InterPro" id="IPR043128">
    <property type="entry name" value="Rev_trsase/Diguanyl_cyclase"/>
</dbReference>
<evidence type="ECO:0000256" key="1">
    <source>
        <dbReference type="SAM" id="Phobius"/>
    </source>
</evidence>
<dbReference type="Gene3D" id="3.30.70.270">
    <property type="match status" value="2"/>
</dbReference>
<organism evidence="3 4">
    <name type="scientific">Spirilliplanes yamanashiensis</name>
    <dbReference type="NCBI Taxonomy" id="42233"/>
    <lineage>
        <taxon>Bacteria</taxon>
        <taxon>Bacillati</taxon>
        <taxon>Actinomycetota</taxon>
        <taxon>Actinomycetes</taxon>
        <taxon>Micromonosporales</taxon>
        <taxon>Micromonosporaceae</taxon>
        <taxon>Spirilliplanes</taxon>
    </lineage>
</organism>
<feature type="transmembrane region" description="Helical" evidence="1">
    <location>
        <begin position="52"/>
        <end position="72"/>
    </location>
</feature>
<feature type="transmembrane region" description="Helical" evidence="1">
    <location>
        <begin position="494"/>
        <end position="512"/>
    </location>
</feature>
<dbReference type="Pfam" id="PF00990">
    <property type="entry name" value="GGDEF"/>
    <property type="match status" value="2"/>
</dbReference>
<dbReference type="GO" id="GO:1902201">
    <property type="term" value="P:negative regulation of bacterial-type flagellum-dependent cell motility"/>
    <property type="evidence" value="ECO:0007669"/>
    <property type="project" value="TreeGrafter"/>
</dbReference>
<sequence length="673" mass="69984">MRADADPDAARASVPRRVRTVRVSSVRALLGPAVAAVYLLCTPGRPDRPVMLAITAVMLAVAVGTWSAASWLARSRARVAVQAAGMVVNIAGSSALSLLDGGVASPLGALVPFTLLFYAIMMPPRMFAVASLLSAAGYGVVAVAGGPAPTGYAAVYALGIGGVAYLCFRHAAVLASLRHRLKEASRLDPLTRVLNRRGFDERLDRAVADAARTGRPLTLVLTDLDHFKAVNDRYGHQAGDDVLAWTARTMTRALRRRDVLGRLGGDEFGVLLDGAGPAEAPALVDRLRRAVRGAAPGSFGYASYPAEAATVDDLRRLADERSYADKVGRRRTVPAAPDVAHARANADRPHTGVTAGERRRRSIADMGRLAASDCAVGLVWAVALASGQPHRLAIAALCVAGLAYGGILILASDRLSRSAAARDAMVASAVFLFALAIVVPVLGGGVAGALGIGMLAPMPLVALGVPRRLALPIIAAQSVAYLVVAGAVGDPDPWYVLLHLFGMLAVAVACARQGASAAAQRRLLTRLSQTDALTGVLNRRGFADRFAAESARPGRPLGLVVFDLNGFKRVNDTAGHAAGDDLLRWVATTATAVAGPDAAVCRLGGDEFVVLLRADPAALAGRLRDALAARAPISAGVAVLGRDGTDFATLYAHADAALYREKHGARPVLQRLS</sequence>
<dbReference type="AlphaFoldDB" id="A0A8J3YD35"/>
<feature type="domain" description="GGDEF" evidence="2">
    <location>
        <begin position="555"/>
        <end position="673"/>
    </location>
</feature>
<dbReference type="NCBIfam" id="TIGR00254">
    <property type="entry name" value="GGDEF"/>
    <property type="match status" value="2"/>
</dbReference>
<comment type="caution">
    <text evidence="3">The sequence shown here is derived from an EMBL/GenBank/DDBJ whole genome shotgun (WGS) entry which is preliminary data.</text>
</comment>
<dbReference type="PROSITE" id="PS50887">
    <property type="entry name" value="GGDEF"/>
    <property type="match status" value="2"/>
</dbReference>
<feature type="transmembrane region" description="Helical" evidence="1">
    <location>
        <begin position="103"/>
        <end position="120"/>
    </location>
</feature>
<feature type="transmembrane region" description="Helical" evidence="1">
    <location>
        <begin position="470"/>
        <end position="488"/>
    </location>
</feature>
<feature type="transmembrane region" description="Helical" evidence="1">
    <location>
        <begin position="154"/>
        <end position="177"/>
    </location>
</feature>
<feature type="transmembrane region" description="Helical" evidence="1">
    <location>
        <begin position="79"/>
        <end position="97"/>
    </location>
</feature>
<feature type="transmembrane region" description="Helical" evidence="1">
    <location>
        <begin position="21"/>
        <end position="40"/>
    </location>
</feature>
<dbReference type="SUPFAM" id="SSF55073">
    <property type="entry name" value="Nucleotide cyclase"/>
    <property type="match status" value="2"/>
</dbReference>
<dbReference type="InterPro" id="IPR029787">
    <property type="entry name" value="Nucleotide_cyclase"/>
</dbReference>
<reference evidence="3" key="1">
    <citation type="submission" date="2021-01" db="EMBL/GenBank/DDBJ databases">
        <title>Whole genome shotgun sequence of Spirilliplanes yamanashiensis NBRC 15828.</title>
        <authorList>
            <person name="Komaki H."/>
            <person name="Tamura T."/>
        </authorList>
    </citation>
    <scope>NUCLEOTIDE SEQUENCE</scope>
    <source>
        <strain evidence="3">NBRC 15828</strain>
    </source>
</reference>
<protein>
    <recommendedName>
        <fullName evidence="2">GGDEF domain-containing protein</fullName>
    </recommendedName>
</protein>
<dbReference type="PANTHER" id="PTHR45138">
    <property type="entry name" value="REGULATORY COMPONENTS OF SENSORY TRANSDUCTION SYSTEM"/>
    <property type="match status" value="1"/>
</dbReference>
<gene>
    <name evidence="3" type="ORF">Sya03_49040</name>
</gene>
<dbReference type="RefSeq" id="WP_203940761.1">
    <property type="nucleotide sequence ID" value="NZ_BAAAGJ010000005.1"/>
</dbReference>
<keyword evidence="4" id="KW-1185">Reference proteome</keyword>
<dbReference type="InterPro" id="IPR050469">
    <property type="entry name" value="Diguanylate_Cyclase"/>
</dbReference>
<keyword evidence="1" id="KW-0812">Transmembrane</keyword>
<evidence type="ECO:0000313" key="3">
    <source>
        <dbReference type="EMBL" id="GIJ05552.1"/>
    </source>
</evidence>
<dbReference type="EMBL" id="BOOY01000034">
    <property type="protein sequence ID" value="GIJ05552.1"/>
    <property type="molecule type" value="Genomic_DNA"/>
</dbReference>
<feature type="domain" description="GGDEF" evidence="2">
    <location>
        <begin position="215"/>
        <end position="337"/>
    </location>
</feature>
<evidence type="ECO:0000259" key="2">
    <source>
        <dbReference type="PROSITE" id="PS50887"/>
    </source>
</evidence>
<dbReference type="SMART" id="SM00267">
    <property type="entry name" value="GGDEF"/>
    <property type="match status" value="2"/>
</dbReference>
<accession>A0A8J3YD35</accession>
<proteinExistence type="predicted"/>
<dbReference type="GO" id="GO:0052621">
    <property type="term" value="F:diguanylate cyclase activity"/>
    <property type="evidence" value="ECO:0007669"/>
    <property type="project" value="TreeGrafter"/>
</dbReference>
<dbReference type="CDD" id="cd01949">
    <property type="entry name" value="GGDEF"/>
    <property type="match status" value="2"/>
</dbReference>
<dbReference type="PANTHER" id="PTHR45138:SF9">
    <property type="entry name" value="DIGUANYLATE CYCLASE DGCM-RELATED"/>
    <property type="match status" value="1"/>
</dbReference>
<dbReference type="GO" id="GO:0005886">
    <property type="term" value="C:plasma membrane"/>
    <property type="evidence" value="ECO:0007669"/>
    <property type="project" value="TreeGrafter"/>
</dbReference>
<feature type="transmembrane region" description="Helical" evidence="1">
    <location>
        <begin position="369"/>
        <end position="386"/>
    </location>
</feature>